<dbReference type="AlphaFoldDB" id="A0A646IJ26"/>
<proteinExistence type="predicted"/>
<accession>A0A646IJ26</accession>
<evidence type="ECO:0000256" key="1">
    <source>
        <dbReference type="SAM" id="MobiDB-lite"/>
    </source>
</evidence>
<feature type="compositionally biased region" description="Polar residues" evidence="1">
    <location>
        <begin position="1"/>
        <end position="17"/>
    </location>
</feature>
<gene>
    <name evidence="3" type="ORF">FNX48_024725</name>
</gene>
<evidence type="ECO:0000313" key="3">
    <source>
        <dbReference type="EMBL" id="MQS10255.1"/>
    </source>
</evidence>
<feature type="transmembrane region" description="Helical" evidence="2">
    <location>
        <begin position="128"/>
        <end position="149"/>
    </location>
</feature>
<dbReference type="Proteomes" id="UP000315516">
    <property type="component" value="Unassembled WGS sequence"/>
</dbReference>
<protein>
    <submittedName>
        <fullName evidence="3">Uncharacterized protein</fullName>
    </submittedName>
</protein>
<keyword evidence="2" id="KW-0812">Transmembrane</keyword>
<evidence type="ECO:0000256" key="2">
    <source>
        <dbReference type="SAM" id="Phobius"/>
    </source>
</evidence>
<reference evidence="3" key="1">
    <citation type="submission" date="2019-10" db="EMBL/GenBank/DDBJ databases">
        <title>Streptomyces sp. nov., a novel actinobacterium isolated from alkaline environment.</title>
        <authorList>
            <person name="Golinska P."/>
        </authorList>
    </citation>
    <scope>NUCLEOTIDE SEQUENCE</scope>
    <source>
        <strain evidence="3">IF17</strain>
    </source>
</reference>
<sequence length="155" mass="14612">MVPMGSTTPAGMTTTGSGAIGSMEGLDPAAVVERQVLLPSGGGVPAGGPGGGEFITLSEQSPRGGPGVGDFTEPVAAGEGGAAPDSSRVDGSAPAGSGAAGEGTGRETDVDVASGAIHSPSGGAILPVLPLGTGMTCLGLGLAILAWHLRRAAAL</sequence>
<comment type="caution">
    <text evidence="3">The sequence shown here is derived from an EMBL/GenBank/DDBJ whole genome shotgun (WGS) entry which is preliminary data.</text>
</comment>
<feature type="compositionally biased region" description="Gly residues" evidence="1">
    <location>
        <begin position="40"/>
        <end position="53"/>
    </location>
</feature>
<keyword evidence="2" id="KW-1133">Transmembrane helix</keyword>
<keyword evidence="2" id="KW-0472">Membrane</keyword>
<feature type="region of interest" description="Disordered" evidence="1">
    <location>
        <begin position="40"/>
        <end position="107"/>
    </location>
</feature>
<dbReference type="EMBL" id="VJYJ02001366">
    <property type="protein sequence ID" value="MQS10255.1"/>
    <property type="molecule type" value="Genomic_DNA"/>
</dbReference>
<feature type="region of interest" description="Disordered" evidence="1">
    <location>
        <begin position="1"/>
        <end position="22"/>
    </location>
</feature>
<name>A0A646IJ26_9ACTN</name>
<organism evidence="3">
    <name type="scientific">Streptomyces alkaliphilus</name>
    <dbReference type="NCBI Taxonomy" id="1472722"/>
    <lineage>
        <taxon>Bacteria</taxon>
        <taxon>Bacillati</taxon>
        <taxon>Actinomycetota</taxon>
        <taxon>Actinomycetes</taxon>
        <taxon>Kitasatosporales</taxon>
        <taxon>Streptomycetaceae</taxon>
        <taxon>Streptomyces</taxon>
    </lineage>
</organism>